<keyword evidence="2" id="KW-0028">Amino-acid biosynthesis</keyword>
<feature type="domain" description="SDH C-terminal" evidence="4">
    <location>
        <begin position="242"/>
        <end position="271"/>
    </location>
</feature>
<dbReference type="GO" id="GO:0004764">
    <property type="term" value="F:shikimate 3-dehydrogenase (NADP+) activity"/>
    <property type="evidence" value="ECO:0007669"/>
    <property type="project" value="UniProtKB-EC"/>
</dbReference>
<dbReference type="Gene3D" id="3.40.50.10860">
    <property type="entry name" value="Leucine Dehydrogenase, chain A, domain 1"/>
    <property type="match status" value="1"/>
</dbReference>
<dbReference type="RefSeq" id="WP_010470456.1">
    <property type="nucleotide sequence ID" value="NZ_CP095474.1"/>
</dbReference>
<keyword evidence="2" id="KW-0057">Aromatic amino acid biosynthesis</keyword>
<accession>A0ABY4TI68</accession>
<dbReference type="PANTHER" id="PTHR21089">
    <property type="entry name" value="SHIKIMATE DEHYDROGENASE"/>
    <property type="match status" value="1"/>
</dbReference>
<dbReference type="Proteomes" id="UP001056383">
    <property type="component" value="Chromosome"/>
</dbReference>
<evidence type="ECO:0000313" key="6">
    <source>
        <dbReference type="Proteomes" id="UP001056383"/>
    </source>
</evidence>
<dbReference type="InterPro" id="IPR013708">
    <property type="entry name" value="Shikimate_DH-bd_N"/>
</dbReference>
<feature type="domain" description="Shikimate dehydrogenase substrate binding N-terminal" evidence="3">
    <location>
        <begin position="13"/>
        <end position="95"/>
    </location>
</feature>
<dbReference type="InterPro" id="IPR022893">
    <property type="entry name" value="Shikimate_DH_fam"/>
</dbReference>
<evidence type="ECO:0000259" key="3">
    <source>
        <dbReference type="Pfam" id="PF08501"/>
    </source>
</evidence>
<keyword evidence="5" id="KW-0560">Oxidoreductase</keyword>
<dbReference type="Pfam" id="PF08501">
    <property type="entry name" value="Shikimate_dh_N"/>
    <property type="match status" value="1"/>
</dbReference>
<gene>
    <name evidence="5" type="ORF">MW084_21145</name>
</gene>
<protein>
    <submittedName>
        <fullName evidence="5">Shikimate dehydrogenase</fullName>
        <ecNumber evidence="5">1.1.1.25</ecNumber>
    </submittedName>
</protein>
<evidence type="ECO:0000313" key="5">
    <source>
        <dbReference type="EMBL" id="URN18028.1"/>
    </source>
</evidence>
<reference evidence="5" key="1">
    <citation type="submission" date="2022-04" db="EMBL/GenBank/DDBJ databases">
        <title>Systematic whole-genome sequencing reveals an unexpected diversity among actinomycetoma pathogens and provides insights into their antibacterial susceptibilities.</title>
        <authorList>
            <person name="Watson A.K."/>
            <person name="Kepplinger B."/>
            <person name="Bakhiet S.M."/>
            <person name="Mhmoud N.A."/>
            <person name="Chapman J."/>
            <person name="Allenby N."/>
            <person name="Mickiewicz K."/>
            <person name="Goodfellow M."/>
            <person name="Fahal A.H."/>
            <person name="Errington J."/>
        </authorList>
    </citation>
    <scope>NUCLEOTIDE SEQUENCE</scope>
    <source>
        <strain evidence="5">SD 504</strain>
    </source>
</reference>
<dbReference type="InterPro" id="IPR046346">
    <property type="entry name" value="Aminoacid_DH-like_N_sf"/>
</dbReference>
<evidence type="ECO:0000256" key="2">
    <source>
        <dbReference type="ARBA" id="ARBA00023141"/>
    </source>
</evidence>
<dbReference type="SUPFAM" id="SSF51735">
    <property type="entry name" value="NAD(P)-binding Rossmann-fold domains"/>
    <property type="match status" value="1"/>
</dbReference>
<sequence length="281" mass="28706">MTTRGAEVRRAAVLGSPIAHSLSPALHRAAYAALGLTGWTYDRFEVDEARLPGFLDALDASWAGLSLTMPLKRAVIPLLDEVGGTARSVEAVNTVVLTGDGRRTGDNTDVPGMVAALRERGVEEVEAAAVLGAGATASSALAALARLRTGPVTAYVRGAARAGEMRGWGERLGVDVRIADWGDAVRALDAPLVVATTPAGAADGLAPYVPKAPGTLFDVVYHPWPTPLAAAWAERGGAVLGGLDLLVHQAALQVEAMTGRSPAPLAAMRAAGRDALGAAGA</sequence>
<dbReference type="InterPro" id="IPR041121">
    <property type="entry name" value="SDH_C"/>
</dbReference>
<dbReference type="SUPFAM" id="SSF53223">
    <property type="entry name" value="Aminoacid dehydrogenase-like, N-terminal domain"/>
    <property type="match status" value="1"/>
</dbReference>
<dbReference type="EMBL" id="CP095474">
    <property type="protein sequence ID" value="URN18028.1"/>
    <property type="molecule type" value="Genomic_DNA"/>
</dbReference>
<organism evidence="5 6">
    <name type="scientific">Streptomyces sudanensis</name>
    <dbReference type="NCBI Taxonomy" id="436397"/>
    <lineage>
        <taxon>Bacteria</taxon>
        <taxon>Bacillati</taxon>
        <taxon>Actinomycetota</taxon>
        <taxon>Actinomycetes</taxon>
        <taxon>Kitasatosporales</taxon>
        <taxon>Streptomycetaceae</taxon>
        <taxon>Streptomyces</taxon>
    </lineage>
</organism>
<dbReference type="PANTHER" id="PTHR21089:SF1">
    <property type="entry name" value="BIFUNCTIONAL 3-DEHYDROQUINATE DEHYDRATASE_SHIKIMATE DEHYDROGENASE, CHLOROPLASTIC"/>
    <property type="match status" value="1"/>
</dbReference>
<keyword evidence="6" id="KW-1185">Reference proteome</keyword>
<dbReference type="Gene3D" id="3.40.50.720">
    <property type="entry name" value="NAD(P)-binding Rossmann-like Domain"/>
    <property type="match status" value="1"/>
</dbReference>
<dbReference type="CDD" id="cd01065">
    <property type="entry name" value="NAD_bind_Shikimate_DH"/>
    <property type="match status" value="1"/>
</dbReference>
<evidence type="ECO:0000256" key="1">
    <source>
        <dbReference type="ARBA" id="ARBA00004871"/>
    </source>
</evidence>
<dbReference type="EC" id="1.1.1.25" evidence="5"/>
<dbReference type="InterPro" id="IPR036291">
    <property type="entry name" value="NAD(P)-bd_dom_sf"/>
</dbReference>
<comment type="pathway">
    <text evidence="1">Metabolic intermediate biosynthesis; chorismate biosynthesis; chorismate from D-erythrose 4-phosphate and phosphoenolpyruvate: step 4/7.</text>
</comment>
<name>A0ABY4TI68_9ACTN</name>
<proteinExistence type="predicted"/>
<dbReference type="Pfam" id="PF18317">
    <property type="entry name" value="SDH_C"/>
    <property type="match status" value="1"/>
</dbReference>
<dbReference type="NCBIfam" id="NF001311">
    <property type="entry name" value="PRK00258.1-3"/>
    <property type="match status" value="1"/>
</dbReference>
<evidence type="ECO:0000259" key="4">
    <source>
        <dbReference type="Pfam" id="PF18317"/>
    </source>
</evidence>